<dbReference type="AlphaFoldDB" id="A0AA88YNQ4"/>
<keyword evidence="8" id="KW-0808">Transferase</keyword>
<sequence>MDKRLQPVQELKFDDGHHHHDNDELARKLDKQIRVLCWVMTAPKNLEKKAIHVKKTWGKRCTKLVFFSSETNVSFPTIGLNISEGREHLTAKTMRGFRYVYDYFFEEADWFMKADDDTYVIMENLRYFLSSQNTKDPVYFGHHFKTLVKQGYYSGGAGYVLSKEALNRIATTGNNPKFCRQDGGAEDAELGKCMERLGVKTVNSTDAMGRSRFHCFDLETHLFGGYPGWYYNYDANGAKKMHYSLRKINIKEVPNRHSVSKSRRQGKIVRIPIETVANPGMNNIPKCDQVPGEIQRLLIACNAHNDELARKLDKQIRVLCWLRNKCFFPNNRIKHIRREGNLTAKTMRGFRYVYDYFFEEADLFMKADDDTYVIMENLQYFLSSQNTKDPVYFGHHFKTIVKQGYYSGGAGYVLSKEALNRIATTGNNPKFCRQDGGAEDAEIGKCMERLGVKTVNSTDAMGRSRFHCFDLETHLFGGYPGWYYKYDANGAKKGVNSISDYAISFHYVPPQKMYALEFYVYHLRPYVCGNGQSSYLNFLFGLAVGLFFAFLISRYSSLQAPLIYTRKVASETFRSYINSRTLQEVESDLEGLHDEMDKRLQPVQELKFDDGHHHHDNDELARKLDKQIRVLCWVMTAPKNLEKKAIHVKKTWGKRCTKLVFFSSETNVSFPTIGLNISEGREHLTAKTMRGFRYVYDYFFEEADWFMKADDDTYVIMENLRYFLSSQNTKDPVYFGHHFKTLVKQGYYSGGAGYVLSKEALNRIATTGNNPKFCRQDGGAEDAELGKCMERLGVKTVNSTDAMGRSRFHCFDLETHLFGGYPGWYYNYDANGAKKGVNSISDYAISFHYVPPQKMYALEFYVYHLRPYDNDELARKLDKQIRVLCWIMTAPKNLEKKAIHVKKTWGKRCTKLVFFSSETNISFPTIGLNISEGREHLTAKTMRGFRYVYDYFFEEADWFMKADDDTYVIMENLRYFLSSQNTKDPVYFGHHFKTIVKQGYYSGGAGYVLSKEALKRIATTGNNPKFCRQDGGAEDAELGKCMERLGVKTVNSTDAMGRSRFHCFDLETHLFGGYPGWYYKYDANGAKKVEEIQVEGCSAFIGPLSDPIMSQAAGSNGNVLSSK</sequence>
<dbReference type="GO" id="GO:0016263">
    <property type="term" value="F:glycoprotein-N-acetylgalactosamine 3-beta-galactosyltransferase activity"/>
    <property type="evidence" value="ECO:0007669"/>
    <property type="project" value="UniProtKB-EC"/>
</dbReference>
<evidence type="ECO:0000256" key="2">
    <source>
        <dbReference type="ARBA" id="ARBA00004606"/>
    </source>
</evidence>
<evidence type="ECO:0000256" key="1">
    <source>
        <dbReference type="ARBA" id="ARBA00001936"/>
    </source>
</evidence>
<keyword evidence="9" id="KW-0812">Transmembrane</keyword>
<feature type="domain" description="Fringe-like glycosyltransferase" evidence="20">
    <location>
        <begin position="888"/>
        <end position="1052"/>
    </location>
</feature>
<dbReference type="EC" id="2.4.1.122" evidence="6"/>
<evidence type="ECO:0000256" key="16">
    <source>
        <dbReference type="ARBA" id="ARBA00023180"/>
    </source>
</evidence>
<name>A0AA88YNQ4_PINIB</name>
<evidence type="ECO:0000256" key="4">
    <source>
        <dbReference type="ARBA" id="ARBA00006462"/>
    </source>
</evidence>
<proteinExistence type="inferred from homology"/>
<keyword evidence="16" id="KW-0325">Glycoprotein</keyword>
<evidence type="ECO:0000256" key="10">
    <source>
        <dbReference type="ARBA" id="ARBA00022723"/>
    </source>
</evidence>
<dbReference type="InterPro" id="IPR026050">
    <property type="entry name" value="C1GALT1/C1GALT1_chp1"/>
</dbReference>
<evidence type="ECO:0000256" key="8">
    <source>
        <dbReference type="ARBA" id="ARBA00022679"/>
    </source>
</evidence>
<comment type="cofactor">
    <cofactor evidence="1">
        <name>Mn(2+)</name>
        <dbReference type="ChEBI" id="CHEBI:29035"/>
    </cofactor>
</comment>
<comment type="subcellular location">
    <subcellularLocation>
        <location evidence="2">Membrane</location>
        <topology evidence="2">Single-pass type II membrane protein</topology>
    </subcellularLocation>
</comment>
<keyword evidence="11" id="KW-0547">Nucleotide-binding</keyword>
<keyword evidence="17" id="KW-0464">Manganese</keyword>
<evidence type="ECO:0000256" key="18">
    <source>
        <dbReference type="ARBA" id="ARBA00040898"/>
    </source>
</evidence>
<dbReference type="FunFam" id="3.90.550.50:FF:000017">
    <property type="entry name" value="Glycoprotein-N-acetylgalactosamine 3-beta-galactosyltransferase 1"/>
    <property type="match status" value="3"/>
</dbReference>
<keyword evidence="15" id="KW-1015">Disulfide bond</keyword>
<comment type="caution">
    <text evidence="21">The sequence shown here is derived from an EMBL/GenBank/DDBJ whole genome shotgun (WGS) entry which is preliminary data.</text>
</comment>
<keyword evidence="7" id="KW-0328">Glycosyltransferase</keyword>
<evidence type="ECO:0000256" key="5">
    <source>
        <dbReference type="ARBA" id="ARBA00011748"/>
    </source>
</evidence>
<evidence type="ECO:0000313" key="22">
    <source>
        <dbReference type="Proteomes" id="UP001186944"/>
    </source>
</evidence>
<dbReference type="EMBL" id="VSWD01000001">
    <property type="protein sequence ID" value="KAK3108604.1"/>
    <property type="molecule type" value="Genomic_DNA"/>
</dbReference>
<keyword evidence="10" id="KW-0479">Metal-binding</keyword>
<evidence type="ECO:0000256" key="12">
    <source>
        <dbReference type="ARBA" id="ARBA00022968"/>
    </source>
</evidence>
<evidence type="ECO:0000256" key="19">
    <source>
        <dbReference type="ARBA" id="ARBA00059245"/>
    </source>
</evidence>
<accession>A0AA88YNQ4</accession>
<evidence type="ECO:0000256" key="6">
    <source>
        <dbReference type="ARBA" id="ARBA00012557"/>
    </source>
</evidence>
<evidence type="ECO:0000256" key="14">
    <source>
        <dbReference type="ARBA" id="ARBA00023136"/>
    </source>
</evidence>
<feature type="domain" description="Fringe-like glycosyltransferase" evidence="20">
    <location>
        <begin position="39"/>
        <end position="204"/>
    </location>
</feature>
<comment type="pathway">
    <text evidence="3">Protein modification; protein glycosylation.</text>
</comment>
<gene>
    <name evidence="21" type="ORF">FSP39_011774</name>
</gene>
<evidence type="ECO:0000256" key="11">
    <source>
        <dbReference type="ARBA" id="ARBA00022741"/>
    </source>
</evidence>
<keyword evidence="13" id="KW-1133">Transmembrane helix</keyword>
<dbReference type="GO" id="GO:0000166">
    <property type="term" value="F:nucleotide binding"/>
    <property type="evidence" value="ECO:0007669"/>
    <property type="project" value="UniProtKB-KW"/>
</dbReference>
<dbReference type="PANTHER" id="PTHR23033">
    <property type="entry name" value="BETA1,3-GALACTOSYLTRANSFERASE"/>
    <property type="match status" value="1"/>
</dbReference>
<evidence type="ECO:0000313" key="21">
    <source>
        <dbReference type="EMBL" id="KAK3108604.1"/>
    </source>
</evidence>
<dbReference type="InterPro" id="IPR003378">
    <property type="entry name" value="Fringe-like_glycosylTrfase"/>
</dbReference>
<evidence type="ECO:0000256" key="9">
    <source>
        <dbReference type="ARBA" id="ARBA00022692"/>
    </source>
</evidence>
<evidence type="ECO:0000256" key="17">
    <source>
        <dbReference type="ARBA" id="ARBA00023211"/>
    </source>
</evidence>
<keyword evidence="12" id="KW-0735">Signal-anchor</keyword>
<evidence type="ECO:0000256" key="7">
    <source>
        <dbReference type="ARBA" id="ARBA00022676"/>
    </source>
</evidence>
<evidence type="ECO:0000256" key="13">
    <source>
        <dbReference type="ARBA" id="ARBA00022989"/>
    </source>
</evidence>
<dbReference type="Pfam" id="PF02434">
    <property type="entry name" value="Fringe"/>
    <property type="match status" value="4"/>
</dbReference>
<dbReference type="GO" id="GO:0030145">
    <property type="term" value="F:manganese ion binding"/>
    <property type="evidence" value="ECO:0007669"/>
    <property type="project" value="UniProtKB-ARBA"/>
</dbReference>
<dbReference type="Gene3D" id="3.90.550.50">
    <property type="match status" value="4"/>
</dbReference>
<reference evidence="21" key="1">
    <citation type="submission" date="2019-08" db="EMBL/GenBank/DDBJ databases">
        <title>The improved chromosome-level genome for the pearl oyster Pinctada fucata martensii using PacBio sequencing and Hi-C.</title>
        <authorList>
            <person name="Zheng Z."/>
        </authorList>
    </citation>
    <scope>NUCLEOTIDE SEQUENCE</scope>
    <source>
        <strain evidence="21">ZZ-2019</strain>
        <tissue evidence="21">Adductor muscle</tissue>
    </source>
</reference>
<keyword evidence="14" id="KW-0472">Membrane</keyword>
<evidence type="ECO:0000259" key="20">
    <source>
        <dbReference type="Pfam" id="PF02434"/>
    </source>
</evidence>
<dbReference type="GO" id="GO:0016020">
    <property type="term" value="C:membrane"/>
    <property type="evidence" value="ECO:0007669"/>
    <property type="project" value="UniProtKB-SubCell"/>
</dbReference>
<feature type="domain" description="Fringe-like glycosyltransferase" evidence="20">
    <location>
        <begin position="634"/>
        <end position="799"/>
    </location>
</feature>
<feature type="domain" description="Fringe-like glycosyltransferase" evidence="20">
    <location>
        <begin position="351"/>
        <end position="457"/>
    </location>
</feature>
<comment type="subunit">
    <text evidence="5">Homodimer; disulfide-linked.</text>
</comment>
<protein>
    <recommendedName>
        <fullName evidence="18">Glycoprotein-N-acetylgalactosamine 3-beta-galactosyltransferase 1</fullName>
        <ecNumber evidence="6">2.4.1.122</ecNumber>
    </recommendedName>
</protein>
<evidence type="ECO:0000256" key="3">
    <source>
        <dbReference type="ARBA" id="ARBA00004922"/>
    </source>
</evidence>
<organism evidence="21 22">
    <name type="scientific">Pinctada imbricata</name>
    <name type="common">Atlantic pearl-oyster</name>
    <name type="synonym">Pinctada martensii</name>
    <dbReference type="NCBI Taxonomy" id="66713"/>
    <lineage>
        <taxon>Eukaryota</taxon>
        <taxon>Metazoa</taxon>
        <taxon>Spiralia</taxon>
        <taxon>Lophotrochozoa</taxon>
        <taxon>Mollusca</taxon>
        <taxon>Bivalvia</taxon>
        <taxon>Autobranchia</taxon>
        <taxon>Pteriomorphia</taxon>
        <taxon>Pterioida</taxon>
        <taxon>Pterioidea</taxon>
        <taxon>Pteriidae</taxon>
        <taxon>Pinctada</taxon>
    </lineage>
</organism>
<comment type="similarity">
    <text evidence="4">Belongs to the glycosyltransferase 31 family. Beta3-Gal-T subfamily.</text>
</comment>
<evidence type="ECO:0000256" key="15">
    <source>
        <dbReference type="ARBA" id="ARBA00023157"/>
    </source>
</evidence>
<dbReference type="PANTHER" id="PTHR23033:SF14">
    <property type="entry name" value="GLYCOPROTEIN-N-ACETYLGALACTOSAMINE 3-BETA-GALACTOSYLTRANSFERASE 1-RELATED"/>
    <property type="match status" value="1"/>
</dbReference>
<dbReference type="Proteomes" id="UP001186944">
    <property type="component" value="Unassembled WGS sequence"/>
</dbReference>
<keyword evidence="22" id="KW-1185">Reference proteome</keyword>
<comment type="function">
    <text evidence="19">Glycosyltransferase that generates the core 1 O-glycan Gal-beta1-3GalNAc-alpha1-Ser/Thr (T antigen), which is a precursor for many extended O-glycans in glycoproteins.</text>
</comment>